<dbReference type="AlphaFoldDB" id="A0A0D9ZIR5"/>
<dbReference type="Proteomes" id="UP000026961">
    <property type="component" value="Chromosome 4"/>
</dbReference>
<dbReference type="HOGENOM" id="CLU_2531141_0_0_1"/>
<evidence type="ECO:0000313" key="2">
    <source>
        <dbReference type="Proteomes" id="UP000026961"/>
    </source>
</evidence>
<dbReference type="Gramene" id="OGLUM04G07000.1">
    <property type="protein sequence ID" value="OGLUM04G07000.1"/>
    <property type="gene ID" value="OGLUM04G07000"/>
</dbReference>
<keyword evidence="2" id="KW-1185">Reference proteome</keyword>
<reference evidence="1" key="2">
    <citation type="submission" date="2018-05" db="EMBL/GenBank/DDBJ databases">
        <title>OgluRS3 (Oryza glumaepatula Reference Sequence Version 3).</title>
        <authorList>
            <person name="Zhang J."/>
            <person name="Kudrna D."/>
            <person name="Lee S."/>
            <person name="Talag J."/>
            <person name="Welchert J."/>
            <person name="Wing R.A."/>
        </authorList>
    </citation>
    <scope>NUCLEOTIDE SEQUENCE [LARGE SCALE GENOMIC DNA]</scope>
</reference>
<sequence length="84" mass="8849">MALEAVVVFTAGGEVEMEKGDGALLLGFFGLGVDDGVWRCSWEEEKARLGSVGGDAQSVEQAKEAAKWAQDEGDKAGVRGINFT</sequence>
<reference evidence="1" key="1">
    <citation type="submission" date="2015-04" db="UniProtKB">
        <authorList>
            <consortium name="EnsemblPlants"/>
        </authorList>
    </citation>
    <scope>IDENTIFICATION</scope>
</reference>
<proteinExistence type="predicted"/>
<name>A0A0D9ZIR5_9ORYZ</name>
<protein>
    <submittedName>
        <fullName evidence="1">Uncharacterized protein</fullName>
    </submittedName>
</protein>
<dbReference type="EnsemblPlants" id="OGLUM04G07000.1">
    <property type="protein sequence ID" value="OGLUM04G07000.1"/>
    <property type="gene ID" value="OGLUM04G07000"/>
</dbReference>
<organism evidence="1">
    <name type="scientific">Oryza glumipatula</name>
    <dbReference type="NCBI Taxonomy" id="40148"/>
    <lineage>
        <taxon>Eukaryota</taxon>
        <taxon>Viridiplantae</taxon>
        <taxon>Streptophyta</taxon>
        <taxon>Embryophyta</taxon>
        <taxon>Tracheophyta</taxon>
        <taxon>Spermatophyta</taxon>
        <taxon>Magnoliopsida</taxon>
        <taxon>Liliopsida</taxon>
        <taxon>Poales</taxon>
        <taxon>Poaceae</taxon>
        <taxon>BOP clade</taxon>
        <taxon>Oryzoideae</taxon>
        <taxon>Oryzeae</taxon>
        <taxon>Oryzinae</taxon>
        <taxon>Oryza</taxon>
    </lineage>
</organism>
<evidence type="ECO:0000313" key="1">
    <source>
        <dbReference type="EnsemblPlants" id="OGLUM04G07000.1"/>
    </source>
</evidence>
<accession>A0A0D9ZIR5</accession>